<dbReference type="PANTHER" id="PTHR42957:SF1">
    <property type="entry name" value="HELICASE MJ1565-RELATED"/>
    <property type="match status" value="1"/>
</dbReference>
<dbReference type="Gene3D" id="3.40.50.300">
    <property type="entry name" value="P-loop containing nucleotide triphosphate hydrolases"/>
    <property type="match status" value="1"/>
</dbReference>
<dbReference type="InterPro" id="IPR002789">
    <property type="entry name" value="HerA_central"/>
</dbReference>
<evidence type="ECO:0000259" key="1">
    <source>
        <dbReference type="Pfam" id="PF01935"/>
    </source>
</evidence>
<dbReference type="EMBL" id="JAUOZS010000001">
    <property type="protein sequence ID" value="MDT8900763.1"/>
    <property type="molecule type" value="Genomic_DNA"/>
</dbReference>
<evidence type="ECO:0000313" key="3">
    <source>
        <dbReference type="Proteomes" id="UP001254848"/>
    </source>
</evidence>
<dbReference type="CDD" id="cd01127">
    <property type="entry name" value="TrwB_TraG_TraD_VirD4"/>
    <property type="match status" value="1"/>
</dbReference>
<dbReference type="InterPro" id="IPR008571">
    <property type="entry name" value="HerA-like"/>
</dbReference>
<dbReference type="PANTHER" id="PTHR42957">
    <property type="entry name" value="HELICASE MJ1565-RELATED"/>
    <property type="match status" value="1"/>
</dbReference>
<name>A0ABU3NVB4_9FIRM</name>
<dbReference type="Proteomes" id="UP001254848">
    <property type="component" value="Unassembled WGS sequence"/>
</dbReference>
<reference evidence="2 3" key="1">
    <citation type="submission" date="2023-07" db="EMBL/GenBank/DDBJ databases">
        <title>The novel representative of Negativicutes class, Anaeroselena agilis gen. nov. sp. nov.</title>
        <authorList>
            <person name="Prokofeva M.I."/>
            <person name="Elcheninov A.G."/>
            <person name="Klyukina A."/>
            <person name="Kublanov I.V."/>
            <person name="Frolov E.N."/>
            <person name="Podosokorskaya O.A."/>
        </authorList>
    </citation>
    <scope>NUCLEOTIDE SEQUENCE [LARGE SCALE GENOMIC DNA]</scope>
    <source>
        <strain evidence="2 3">4137-cl</strain>
    </source>
</reference>
<feature type="domain" description="Helicase HerA central" evidence="1">
    <location>
        <begin position="279"/>
        <end position="480"/>
    </location>
</feature>
<sequence>MIIKDLGSAKILCTFAFVLGILSFVEPGKQGVPLIGWIFLFLTVLMKPHNIIAAIINLWSPSNSTPEYCGFVTGFEGPSVVIIELNCKVNRSSVIGICPEPVFNQSKVLYLVVLHIFQGNNQLMARAIILDRQASFWDGQKYAFIINDVSKVKESYIYSRRNEIIGVVGRGSEIGKLIVCLYYDDGAIQNQDIIQVDYRNNGILYQIVNAVDHEEKVSKDVLGYTQAIAVQVGTWDTTTHCFEDFNWVPPINSLVYKAEAFPEGAACTSANDSGQMIVGTFNTGHPILIDKADLVTHNAAILGVTGSGKSCLGYSIIEELIRGGIKVICIDNTGDYLRHVQKEKPAHIIANDNEIDVFLASLDEFAVATATSVKSALLIIRRTYEWAQRQYDPAQTEIIPKVCVVIEEAHSLIPEWNSTVNPTDRDLVNQISKYVMQGRKYGCGVVVVTQRTANVTKSILSQCNTIISFQAFDKTSNDFLSSFMEEEYINNICRLNTGHAIIAGKALISGRPVAIMTTRRT</sequence>
<dbReference type="SUPFAM" id="SSF52540">
    <property type="entry name" value="P-loop containing nucleoside triphosphate hydrolases"/>
    <property type="match status" value="1"/>
</dbReference>
<dbReference type="Pfam" id="PF01935">
    <property type="entry name" value="DUF87"/>
    <property type="match status" value="1"/>
</dbReference>
<proteinExistence type="predicted"/>
<dbReference type="RefSeq" id="WP_413779298.1">
    <property type="nucleotide sequence ID" value="NZ_JAUOZS010000001.1"/>
</dbReference>
<organism evidence="2 3">
    <name type="scientific">Anaeroselena agilis</name>
    <dbReference type="NCBI Taxonomy" id="3063788"/>
    <lineage>
        <taxon>Bacteria</taxon>
        <taxon>Bacillati</taxon>
        <taxon>Bacillota</taxon>
        <taxon>Negativicutes</taxon>
        <taxon>Acetonemataceae</taxon>
        <taxon>Anaeroselena</taxon>
    </lineage>
</organism>
<evidence type="ECO:0000313" key="2">
    <source>
        <dbReference type="EMBL" id="MDT8900763.1"/>
    </source>
</evidence>
<accession>A0ABU3NVB4</accession>
<comment type="caution">
    <text evidence="2">The sequence shown here is derived from an EMBL/GenBank/DDBJ whole genome shotgun (WGS) entry which is preliminary data.</text>
</comment>
<dbReference type="InterPro" id="IPR027417">
    <property type="entry name" value="P-loop_NTPase"/>
</dbReference>
<protein>
    <submittedName>
        <fullName evidence="2">DUF87 domain-containing protein</fullName>
    </submittedName>
</protein>
<gene>
    <name evidence="2" type="ORF">Q4T40_05860</name>
</gene>
<keyword evidence="3" id="KW-1185">Reference proteome</keyword>